<feature type="compositionally biased region" description="Low complexity" evidence="1">
    <location>
        <begin position="359"/>
        <end position="374"/>
    </location>
</feature>
<feature type="compositionally biased region" description="Low complexity" evidence="1">
    <location>
        <begin position="454"/>
        <end position="464"/>
    </location>
</feature>
<organism evidence="2 3">
    <name type="scientific">Tritrichomonas foetus</name>
    <dbReference type="NCBI Taxonomy" id="1144522"/>
    <lineage>
        <taxon>Eukaryota</taxon>
        <taxon>Metamonada</taxon>
        <taxon>Parabasalia</taxon>
        <taxon>Tritrichomonadida</taxon>
        <taxon>Tritrichomonadidae</taxon>
        <taxon>Tritrichomonas</taxon>
    </lineage>
</organism>
<dbReference type="RefSeq" id="XP_068370838.1">
    <property type="nucleotide sequence ID" value="XM_068489857.1"/>
</dbReference>
<feature type="region of interest" description="Disordered" evidence="1">
    <location>
        <begin position="334"/>
        <end position="507"/>
    </location>
</feature>
<protein>
    <submittedName>
        <fullName evidence="2">Uncharacterized protein</fullName>
    </submittedName>
</protein>
<feature type="region of interest" description="Disordered" evidence="1">
    <location>
        <begin position="199"/>
        <end position="284"/>
    </location>
</feature>
<feature type="compositionally biased region" description="Basic and acidic residues" evidence="1">
    <location>
        <begin position="395"/>
        <end position="405"/>
    </location>
</feature>
<dbReference type="Proteomes" id="UP000179807">
    <property type="component" value="Unassembled WGS sequence"/>
</dbReference>
<feature type="compositionally biased region" description="Polar residues" evidence="1">
    <location>
        <begin position="521"/>
        <end position="530"/>
    </location>
</feature>
<evidence type="ECO:0000256" key="1">
    <source>
        <dbReference type="SAM" id="MobiDB-lite"/>
    </source>
</evidence>
<dbReference type="GeneID" id="94824561"/>
<accession>A0A1J4L6Y3</accession>
<dbReference type="AlphaFoldDB" id="A0A1J4L6Y3"/>
<feature type="compositionally biased region" description="Polar residues" evidence="1">
    <location>
        <begin position="345"/>
        <end position="358"/>
    </location>
</feature>
<evidence type="ECO:0000313" key="3">
    <source>
        <dbReference type="Proteomes" id="UP000179807"/>
    </source>
</evidence>
<feature type="region of interest" description="Disordered" evidence="1">
    <location>
        <begin position="297"/>
        <end position="322"/>
    </location>
</feature>
<feature type="region of interest" description="Disordered" evidence="1">
    <location>
        <begin position="643"/>
        <end position="674"/>
    </location>
</feature>
<feature type="region of interest" description="Disordered" evidence="1">
    <location>
        <begin position="521"/>
        <end position="608"/>
    </location>
</feature>
<feature type="compositionally biased region" description="Polar residues" evidence="1">
    <location>
        <begin position="209"/>
        <end position="235"/>
    </location>
</feature>
<feature type="compositionally biased region" description="Low complexity" evidence="1">
    <location>
        <begin position="385"/>
        <end position="394"/>
    </location>
</feature>
<dbReference type="EMBL" id="MLAK01000001">
    <property type="protein sequence ID" value="OHT17702.1"/>
    <property type="molecule type" value="Genomic_DNA"/>
</dbReference>
<name>A0A1J4L6Y3_9EUKA</name>
<proteinExistence type="predicted"/>
<feature type="compositionally biased region" description="Low complexity" evidence="1">
    <location>
        <begin position="570"/>
        <end position="584"/>
    </location>
</feature>
<reference evidence="2" key="1">
    <citation type="submission" date="2016-10" db="EMBL/GenBank/DDBJ databases">
        <authorList>
            <person name="Benchimol M."/>
            <person name="Almeida L.G."/>
            <person name="Vasconcelos A.T."/>
            <person name="Perreira-Neves A."/>
            <person name="Rosa I.A."/>
            <person name="Tasca T."/>
            <person name="Bogo M.R."/>
            <person name="de Souza W."/>
        </authorList>
    </citation>
    <scope>NUCLEOTIDE SEQUENCE [LARGE SCALE GENOMIC DNA]</scope>
    <source>
        <strain evidence="2">K</strain>
    </source>
</reference>
<feature type="compositionally biased region" description="Basic residues" evidence="1">
    <location>
        <begin position="375"/>
        <end position="384"/>
    </location>
</feature>
<feature type="compositionally biased region" description="Polar residues" evidence="1">
    <location>
        <begin position="643"/>
        <end position="662"/>
    </location>
</feature>
<dbReference type="VEuPathDB" id="TrichDB:TRFO_01018"/>
<comment type="caution">
    <text evidence="2">The sequence shown here is derived from an EMBL/GenBank/DDBJ whole genome shotgun (WGS) entry which is preliminary data.</text>
</comment>
<keyword evidence="3" id="KW-1185">Reference proteome</keyword>
<evidence type="ECO:0000313" key="2">
    <source>
        <dbReference type="EMBL" id="OHT17702.1"/>
    </source>
</evidence>
<feature type="compositionally biased region" description="Low complexity" evidence="1">
    <location>
        <begin position="259"/>
        <end position="275"/>
    </location>
</feature>
<sequence>MGIQSSSVGIQDEISKPENKKQFILSITSSDPKRAQPISESILARSYSETKYAIFTKGKTNKVRYWMTTELFIVAMNVVNPPIAESTFLPHRFRDNKFVSIHLDPCAYSNMNFFMENCSNLLRRDEFLKRIIKLNKNVDPLISPLIQSSKIQLFELPRLSPAIPVKVDEPDLMAEEEDDVSGPVNLNLTSSSPPPSLAFISPLAKSKNEPSSSSVFPAVSEPQSMNDSTIDSSTYEAPISEPASMNDTSSVLDPISEPSSLASQSHVFSSSVSSSTTRMRGRRPIVPKRKVNLKEIKSIRTKDGLSSEMPSIESPFSNESEISSVFIEARNRKVRPFKKHHNLRGDSSATVSVSESFMSETSIGSRSSSSSTKSNHSRRSRASKSSKIESSLIEHSSKMDSERSTKSKSSKSSRSSRSSRHSRASSAARSPKEKLKPMVSDASKNSKASRHSRASSASRSSKNSKLLHHSESSKNSQKAKYMKFDSDSIQSEGSSSITRPAPDLKFSHESDKPLVFYSDADSYSKQSQSRRNMKKRQFSDVNENDSDYSLDKTNLDHYDEDSIDQTNKVSPRTRSLSTRSASSRVIGKEVDPSLRPKPSKNSDVSDTYTDEVLELYNPNEKNKQKSIIYDEDTLDQPTYNTVRSTASSRKNEFLTQLQSQNPDDSDRDIQTMEPADNGKLSFETEKALNNTLPDIVKTGLSSYDEYSSDDKNVIHDQYSDEDDFAILG</sequence>
<feature type="compositionally biased region" description="Low complexity" evidence="1">
    <location>
        <begin position="487"/>
        <end position="497"/>
    </location>
</feature>
<gene>
    <name evidence="2" type="ORF">TRFO_01018</name>
</gene>